<gene>
    <name evidence="1" type="ORF">Vadar_019663</name>
</gene>
<proteinExistence type="predicted"/>
<sequence>MSYEPQNSESESSCYYCNTSSSSPSSPGSFTQPDPNSEPNTPTAKTKKGKRIMRDNSKHPVYRGIRMRTCGKWVSEIREPRKKSRIWLGTFATAEMAARAHDVAAMSVKGNCAVLNFPELAGILPRPASLSARDVQAAAAQAAAMTGFDSQSPSTKQSSSAAALLSLVWGSPLQAAAANSASMSSSNPPPLTKNASAAGLMSLVWGTEMTSSDEFGDIVELPSLGTSYKSTELSRDDVYMDLVDEWVYPPPPPWLEYGGDDDCEMAEAERAIQSSFESLLWTYDQS</sequence>
<comment type="caution">
    <text evidence="1">The sequence shown here is derived from an EMBL/GenBank/DDBJ whole genome shotgun (WGS) entry which is preliminary data.</text>
</comment>
<keyword evidence="2" id="KW-1185">Reference proteome</keyword>
<dbReference type="EMBL" id="CM037160">
    <property type="protein sequence ID" value="KAH7840646.1"/>
    <property type="molecule type" value="Genomic_DNA"/>
</dbReference>
<accession>A0ACB7XJY4</accession>
<evidence type="ECO:0000313" key="1">
    <source>
        <dbReference type="EMBL" id="KAH7840646.1"/>
    </source>
</evidence>
<dbReference type="Proteomes" id="UP000828048">
    <property type="component" value="Chromosome 10"/>
</dbReference>
<evidence type="ECO:0000313" key="2">
    <source>
        <dbReference type="Proteomes" id="UP000828048"/>
    </source>
</evidence>
<organism evidence="1 2">
    <name type="scientific">Vaccinium darrowii</name>
    <dbReference type="NCBI Taxonomy" id="229202"/>
    <lineage>
        <taxon>Eukaryota</taxon>
        <taxon>Viridiplantae</taxon>
        <taxon>Streptophyta</taxon>
        <taxon>Embryophyta</taxon>
        <taxon>Tracheophyta</taxon>
        <taxon>Spermatophyta</taxon>
        <taxon>Magnoliopsida</taxon>
        <taxon>eudicotyledons</taxon>
        <taxon>Gunneridae</taxon>
        <taxon>Pentapetalae</taxon>
        <taxon>asterids</taxon>
        <taxon>Ericales</taxon>
        <taxon>Ericaceae</taxon>
        <taxon>Vaccinioideae</taxon>
        <taxon>Vaccinieae</taxon>
        <taxon>Vaccinium</taxon>
    </lineage>
</organism>
<protein>
    <submittedName>
        <fullName evidence="1">Uncharacterized protein</fullName>
    </submittedName>
</protein>
<name>A0ACB7XJY4_9ERIC</name>
<reference evidence="1 2" key="1">
    <citation type="journal article" date="2021" name="Hortic Res">
        <title>High-quality reference genome and annotation aids understanding of berry development for evergreen blueberry (Vaccinium darrowii).</title>
        <authorList>
            <person name="Yu J."/>
            <person name="Hulse-Kemp A.M."/>
            <person name="Babiker E."/>
            <person name="Staton M."/>
        </authorList>
    </citation>
    <scope>NUCLEOTIDE SEQUENCE [LARGE SCALE GENOMIC DNA]</scope>
    <source>
        <strain evidence="2">cv. NJ 8807/NJ 8810</strain>
        <tissue evidence="1">Young leaf</tissue>
    </source>
</reference>